<dbReference type="Gene3D" id="3.10.110.10">
    <property type="entry name" value="Ubiquitin Conjugating Enzyme"/>
    <property type="match status" value="1"/>
</dbReference>
<keyword evidence="2" id="KW-0833">Ubl conjugation pathway</keyword>
<keyword evidence="4" id="KW-1185">Reference proteome</keyword>
<sequence>MDTWTGNGTEKWLPGKSTMLQVLVSIQALILNTNPFYNEPGHEEMSNSPEGLKQSNKYSEHVFIMSLKTMMYTLRRPSKNFEDLVAGHFRVYAHDILASCNAYVGGAQIGSLVKGKPQESKMVTKISPSPTFKADVAKMVNGLISNFTRYGAKDCEKYRSLQ</sequence>
<dbReference type="EMBL" id="OX459124">
    <property type="protein sequence ID" value="CAI9111783.1"/>
    <property type="molecule type" value="Genomic_DNA"/>
</dbReference>
<dbReference type="InterPro" id="IPR016135">
    <property type="entry name" value="UBQ-conjugating_enzyme/RWD"/>
</dbReference>
<evidence type="ECO:0000313" key="4">
    <source>
        <dbReference type="Proteomes" id="UP001161247"/>
    </source>
</evidence>
<dbReference type="Proteomes" id="UP001161247">
    <property type="component" value="Chromosome 7"/>
</dbReference>
<dbReference type="PANTHER" id="PTHR46116">
    <property type="entry name" value="(E3-INDEPENDENT) E2 UBIQUITIN-CONJUGATING ENZYME"/>
    <property type="match status" value="1"/>
</dbReference>
<proteinExistence type="predicted"/>
<evidence type="ECO:0000256" key="1">
    <source>
        <dbReference type="ARBA" id="ARBA00022679"/>
    </source>
</evidence>
<dbReference type="SUPFAM" id="SSF54495">
    <property type="entry name" value="UBC-like"/>
    <property type="match status" value="1"/>
</dbReference>
<organism evidence="3 4">
    <name type="scientific">Oldenlandia corymbosa var. corymbosa</name>
    <dbReference type="NCBI Taxonomy" id="529605"/>
    <lineage>
        <taxon>Eukaryota</taxon>
        <taxon>Viridiplantae</taxon>
        <taxon>Streptophyta</taxon>
        <taxon>Embryophyta</taxon>
        <taxon>Tracheophyta</taxon>
        <taxon>Spermatophyta</taxon>
        <taxon>Magnoliopsida</taxon>
        <taxon>eudicotyledons</taxon>
        <taxon>Gunneridae</taxon>
        <taxon>Pentapetalae</taxon>
        <taxon>asterids</taxon>
        <taxon>lamiids</taxon>
        <taxon>Gentianales</taxon>
        <taxon>Rubiaceae</taxon>
        <taxon>Rubioideae</taxon>
        <taxon>Spermacoceae</taxon>
        <taxon>Hedyotis-Oldenlandia complex</taxon>
        <taxon>Oldenlandia</taxon>
    </lineage>
</organism>
<dbReference type="PANTHER" id="PTHR46116:SF18">
    <property type="entry name" value="UBIQUITIN-CONJUGATING ENZYME E2 38 ISOFORM X1"/>
    <property type="match status" value="1"/>
</dbReference>
<dbReference type="GO" id="GO:0061631">
    <property type="term" value="F:ubiquitin conjugating enzyme activity"/>
    <property type="evidence" value="ECO:0007669"/>
    <property type="project" value="TreeGrafter"/>
</dbReference>
<evidence type="ECO:0000256" key="2">
    <source>
        <dbReference type="ARBA" id="ARBA00022786"/>
    </source>
</evidence>
<protein>
    <submittedName>
        <fullName evidence="3">OLC1v1012100C1</fullName>
    </submittedName>
</protein>
<accession>A0AAV1DYK1</accession>
<reference evidence="3" key="1">
    <citation type="submission" date="2023-03" db="EMBL/GenBank/DDBJ databases">
        <authorList>
            <person name="Julca I."/>
        </authorList>
    </citation>
    <scope>NUCLEOTIDE SEQUENCE</scope>
</reference>
<dbReference type="AlphaFoldDB" id="A0AAV1DYK1"/>
<gene>
    <name evidence="3" type="ORF">OLC1_LOCUS19097</name>
</gene>
<keyword evidence="1" id="KW-0808">Transferase</keyword>
<name>A0AAV1DYK1_OLDCO</name>
<evidence type="ECO:0000313" key="3">
    <source>
        <dbReference type="EMBL" id="CAI9111783.1"/>
    </source>
</evidence>